<sequence length="114" mass="12693">MISPSIPPPRPAGVEEGGGGEEGRAGGLSWFIHSLRLISSSFLVSDFRISIGYISPKVLLSTCFLCGVLCERKISDWSFFYFVPPTLCLFFLHAFGIHLPQWLSQMDVIQILRC</sequence>
<evidence type="ECO:0000256" key="2">
    <source>
        <dbReference type="SAM" id="Phobius"/>
    </source>
</evidence>
<feature type="transmembrane region" description="Helical" evidence="2">
    <location>
        <begin position="51"/>
        <end position="70"/>
    </location>
</feature>
<dbReference type="EMBL" id="NESQ01000325">
    <property type="protein sequence ID" value="PUU74060.1"/>
    <property type="molecule type" value="Genomic_DNA"/>
</dbReference>
<gene>
    <name evidence="3" type="ORF">B9Z19DRAFT_1093804</name>
</gene>
<feature type="region of interest" description="Disordered" evidence="1">
    <location>
        <begin position="1"/>
        <end position="22"/>
    </location>
</feature>
<keyword evidence="2" id="KW-0472">Membrane</keyword>
<evidence type="ECO:0000313" key="3">
    <source>
        <dbReference type="EMBL" id="PUU74060.1"/>
    </source>
</evidence>
<protein>
    <submittedName>
        <fullName evidence="3">Uncharacterized protein</fullName>
    </submittedName>
</protein>
<organism evidence="3 4">
    <name type="scientific">Tuber borchii</name>
    <name type="common">White truffle</name>
    <dbReference type="NCBI Taxonomy" id="42251"/>
    <lineage>
        <taxon>Eukaryota</taxon>
        <taxon>Fungi</taxon>
        <taxon>Dikarya</taxon>
        <taxon>Ascomycota</taxon>
        <taxon>Pezizomycotina</taxon>
        <taxon>Pezizomycetes</taxon>
        <taxon>Pezizales</taxon>
        <taxon>Tuberaceae</taxon>
        <taxon>Tuber</taxon>
    </lineage>
</organism>
<keyword evidence="2" id="KW-1133">Transmembrane helix</keyword>
<dbReference type="Proteomes" id="UP000244722">
    <property type="component" value="Unassembled WGS sequence"/>
</dbReference>
<evidence type="ECO:0000313" key="4">
    <source>
        <dbReference type="Proteomes" id="UP000244722"/>
    </source>
</evidence>
<reference evidence="3 4" key="1">
    <citation type="submission" date="2017-04" db="EMBL/GenBank/DDBJ databases">
        <title>Draft genome sequence of Tuber borchii Vittad., a whitish edible truffle.</title>
        <authorList>
            <consortium name="DOE Joint Genome Institute"/>
            <person name="Murat C."/>
            <person name="Kuo A."/>
            <person name="Barry K.W."/>
            <person name="Clum A."/>
            <person name="Dockter R.B."/>
            <person name="Fauchery L."/>
            <person name="Iotti M."/>
            <person name="Kohler A."/>
            <person name="Labutti K."/>
            <person name="Lindquist E.A."/>
            <person name="Lipzen A."/>
            <person name="Ohm R.A."/>
            <person name="Wang M."/>
            <person name="Grigoriev I.V."/>
            <person name="Zambonelli A."/>
            <person name="Martin F.M."/>
        </authorList>
    </citation>
    <scope>NUCLEOTIDE SEQUENCE [LARGE SCALE GENOMIC DNA]</scope>
    <source>
        <strain evidence="3 4">Tbo3840</strain>
    </source>
</reference>
<keyword evidence="2" id="KW-0812">Transmembrane</keyword>
<comment type="caution">
    <text evidence="3">The sequence shown here is derived from an EMBL/GenBank/DDBJ whole genome shotgun (WGS) entry which is preliminary data.</text>
</comment>
<name>A0A2T6ZEZ0_TUBBO</name>
<evidence type="ECO:0000256" key="1">
    <source>
        <dbReference type="SAM" id="MobiDB-lite"/>
    </source>
</evidence>
<feature type="transmembrane region" description="Helical" evidence="2">
    <location>
        <begin position="77"/>
        <end position="97"/>
    </location>
</feature>
<keyword evidence="4" id="KW-1185">Reference proteome</keyword>
<proteinExistence type="predicted"/>
<feature type="compositionally biased region" description="Pro residues" evidence="1">
    <location>
        <begin position="1"/>
        <end position="11"/>
    </location>
</feature>
<dbReference type="AlphaFoldDB" id="A0A2T6ZEZ0"/>
<accession>A0A2T6ZEZ0</accession>